<keyword evidence="2" id="KW-0813">Transport</keyword>
<dbReference type="Pfam" id="PF06963">
    <property type="entry name" value="FPN1"/>
    <property type="match status" value="1"/>
</dbReference>
<evidence type="ECO:0000256" key="5">
    <source>
        <dbReference type="ARBA" id="ARBA00022989"/>
    </source>
</evidence>
<organism evidence="11 12">
    <name type="scientific">Marssonina brunnea f. sp. multigermtubi (strain MB_m1)</name>
    <name type="common">Marssonina leaf spot fungus</name>
    <dbReference type="NCBI Taxonomy" id="1072389"/>
    <lineage>
        <taxon>Eukaryota</taxon>
        <taxon>Fungi</taxon>
        <taxon>Dikarya</taxon>
        <taxon>Ascomycota</taxon>
        <taxon>Pezizomycotina</taxon>
        <taxon>Leotiomycetes</taxon>
        <taxon>Helotiales</taxon>
        <taxon>Drepanopezizaceae</taxon>
        <taxon>Drepanopeziza</taxon>
    </lineage>
</organism>
<proteinExistence type="predicted"/>
<dbReference type="GO" id="GO:0016020">
    <property type="term" value="C:membrane"/>
    <property type="evidence" value="ECO:0007669"/>
    <property type="project" value="UniProtKB-SubCell"/>
</dbReference>
<dbReference type="Gene3D" id="3.40.50.11350">
    <property type="match status" value="1"/>
</dbReference>
<dbReference type="PANTHER" id="PTHR11660">
    <property type="entry name" value="SOLUTE CARRIER FAMILY 40 MEMBER"/>
    <property type="match status" value="1"/>
</dbReference>
<evidence type="ECO:0000313" key="12">
    <source>
        <dbReference type="Proteomes" id="UP000006753"/>
    </source>
</evidence>
<evidence type="ECO:0000256" key="7">
    <source>
        <dbReference type="ARBA" id="ARBA00023253"/>
    </source>
</evidence>
<dbReference type="AlphaFoldDB" id="K1WL28"/>
<keyword evidence="6 10" id="KW-0472">Membrane</keyword>
<dbReference type="PANTHER" id="PTHR11660:SF57">
    <property type="entry name" value="SOLUTE CARRIER FAMILY 40 MEMBER"/>
    <property type="match status" value="1"/>
</dbReference>
<dbReference type="GO" id="GO:0016740">
    <property type="term" value="F:transferase activity"/>
    <property type="evidence" value="ECO:0007669"/>
    <property type="project" value="UniProtKB-KW"/>
</dbReference>
<reference evidence="11 12" key="1">
    <citation type="journal article" date="2012" name="BMC Genomics">
        <title>Sequencing the genome of Marssonina brunnea reveals fungus-poplar co-evolution.</title>
        <authorList>
            <person name="Zhu S."/>
            <person name="Cao Y.-Z."/>
            <person name="Jiang C."/>
            <person name="Tan B.-Y."/>
            <person name="Wang Z."/>
            <person name="Feng S."/>
            <person name="Zhang L."/>
            <person name="Su X.-H."/>
            <person name="Brejova B."/>
            <person name="Vinar T."/>
            <person name="Xu M."/>
            <person name="Wang M.-X."/>
            <person name="Zhang S.-G."/>
            <person name="Huang M.-R."/>
            <person name="Wu R."/>
            <person name="Zhou Y."/>
        </authorList>
    </citation>
    <scope>NUCLEOTIDE SEQUENCE [LARGE SCALE GENOMIC DNA]</scope>
    <source>
        <strain evidence="11 12">MB_m1</strain>
    </source>
</reference>
<keyword evidence="7" id="KW-0294">Fucose metabolism</keyword>
<feature type="transmembrane region" description="Helical" evidence="10">
    <location>
        <begin position="411"/>
        <end position="431"/>
    </location>
</feature>
<feature type="region of interest" description="Disordered" evidence="9">
    <location>
        <begin position="1"/>
        <end position="34"/>
    </location>
</feature>
<evidence type="ECO:0000256" key="3">
    <source>
        <dbReference type="ARBA" id="ARBA00022679"/>
    </source>
</evidence>
<keyword evidence="8" id="KW-0119">Carbohydrate metabolism</keyword>
<feature type="transmembrane region" description="Helical" evidence="10">
    <location>
        <begin position="149"/>
        <end position="171"/>
    </location>
</feature>
<accession>K1WL28</accession>
<name>K1WL28_MARBU</name>
<gene>
    <name evidence="11" type="ORF">MBM_08921</name>
</gene>
<dbReference type="GO" id="GO:0006004">
    <property type="term" value="P:fucose metabolic process"/>
    <property type="evidence" value="ECO:0007669"/>
    <property type="project" value="UniProtKB-KW"/>
</dbReference>
<dbReference type="GO" id="GO:0005381">
    <property type="term" value="F:iron ion transmembrane transporter activity"/>
    <property type="evidence" value="ECO:0007669"/>
    <property type="project" value="InterPro"/>
</dbReference>
<feature type="transmembrane region" description="Helical" evidence="10">
    <location>
        <begin position="451"/>
        <end position="469"/>
    </location>
</feature>
<evidence type="ECO:0000256" key="6">
    <source>
        <dbReference type="ARBA" id="ARBA00023136"/>
    </source>
</evidence>
<dbReference type="InterPro" id="IPR009716">
    <property type="entry name" value="Ferroportin-1"/>
</dbReference>
<feature type="transmembrane region" description="Helical" evidence="10">
    <location>
        <begin position="178"/>
        <end position="196"/>
    </location>
</feature>
<dbReference type="OrthoDB" id="20368at2759"/>
<dbReference type="Proteomes" id="UP000006753">
    <property type="component" value="Unassembled WGS sequence"/>
</dbReference>
<feature type="transmembrane region" description="Helical" evidence="10">
    <location>
        <begin position="615"/>
        <end position="633"/>
    </location>
</feature>
<evidence type="ECO:0000256" key="10">
    <source>
        <dbReference type="SAM" id="Phobius"/>
    </source>
</evidence>
<evidence type="ECO:0000256" key="2">
    <source>
        <dbReference type="ARBA" id="ARBA00022448"/>
    </source>
</evidence>
<evidence type="ECO:0000313" key="11">
    <source>
        <dbReference type="EMBL" id="EKD12967.1"/>
    </source>
</evidence>
<dbReference type="EMBL" id="JH921453">
    <property type="protein sequence ID" value="EKD12967.1"/>
    <property type="molecule type" value="Genomic_DNA"/>
</dbReference>
<keyword evidence="3" id="KW-0808">Transferase</keyword>
<dbReference type="Pfam" id="PF10250">
    <property type="entry name" value="O-FucT"/>
    <property type="match status" value="1"/>
</dbReference>
<evidence type="ECO:0000256" key="8">
    <source>
        <dbReference type="ARBA" id="ARBA00023277"/>
    </source>
</evidence>
<feature type="compositionally biased region" description="Basic and acidic residues" evidence="9">
    <location>
        <begin position="9"/>
        <end position="34"/>
    </location>
</feature>
<dbReference type="CDD" id="cd11296">
    <property type="entry name" value="O-FucT_like"/>
    <property type="match status" value="1"/>
</dbReference>
<feature type="transmembrane region" description="Helical" evidence="10">
    <location>
        <begin position="366"/>
        <end position="390"/>
    </location>
</feature>
<keyword evidence="5 10" id="KW-1133">Transmembrane helix</keyword>
<dbReference type="KEGG" id="mbe:MBM_08921"/>
<dbReference type="InterPro" id="IPR019378">
    <property type="entry name" value="GDP-Fuc_O-FucTrfase"/>
</dbReference>
<dbReference type="HOGENOM" id="CLU_281309_0_0_1"/>
<keyword evidence="12" id="KW-1185">Reference proteome</keyword>
<evidence type="ECO:0000256" key="1">
    <source>
        <dbReference type="ARBA" id="ARBA00004141"/>
    </source>
</evidence>
<comment type="subcellular location">
    <subcellularLocation>
        <location evidence="1">Membrane</location>
        <topology evidence="1">Multi-pass membrane protein</topology>
    </subcellularLocation>
</comment>
<keyword evidence="4 10" id="KW-0812">Transmembrane</keyword>
<dbReference type="eggNOG" id="KOG2601">
    <property type="taxonomic scope" value="Eukaryota"/>
</dbReference>
<feature type="transmembrane region" description="Helical" evidence="10">
    <location>
        <begin position="332"/>
        <end position="360"/>
    </location>
</feature>
<protein>
    <submittedName>
        <fullName evidence="11">Putative Solute carrier family 40 member 1</fullName>
    </submittedName>
</protein>
<evidence type="ECO:0000256" key="9">
    <source>
        <dbReference type="SAM" id="MobiDB-lite"/>
    </source>
</evidence>
<evidence type="ECO:0000256" key="4">
    <source>
        <dbReference type="ARBA" id="ARBA00022692"/>
    </source>
</evidence>
<dbReference type="InParanoid" id="K1WL28"/>
<sequence length="1114" mass="124755">MAEPVVETARGDAATHRRDALLPTPDRESTDSGRESLDAFLAGDELLGDHTAAREFAVVAGETRWWKIYSLHFLFMWNIRTFEYVSLQRFPIVLRPLQYGALHPAPLIHIISCAYRCSGIVSTLSSILFASSVGSWIDKSNNRTTPLRISIIVNHGAIVLTYVAWILWPAVADHDSTFARNILFVAILVLDILQVLSATGNSLSLSRDCIPVLTDATSPHTLTQVNAVIARVNLFCKIASPSLLPIIVNAYSRSTWISIIALSTVVVWTAEMYCLSHVSRENPRLTLPKDQDLLLDGALEGEVYGHEAPLISKAHSLLYEGPAFRLRHFFSIAVWPASITMAFLYLTVLVYSAALITYLLHSGVPLSVVTLARTSGSLMGFVATFTTPVVGRYLTGRLPAGSANGTITRKLSSWGITGQFLALIPVVFVLWNLSPSAPTESSSTTSTASQVSIRTMFTLFGFLSLSRLFHWTYSLMEQEIEQSEVPASQRSTFSGTGESLRSCFDLAHWTATVVWSRPEEFKGLAGATGRGGAGRDVYELRHLVQWPPILPLARLMGIYGTGADGGAIPCESQILGKKTPFAEEFCHALLYISLREQQKVVWQLSIMLFETRKDATTAVGLAAALIIIWASLIKIRGPGLFYEPQPSLELLAGDDSRFLHQAMNVEFPAPIDYEPIREVCTRHPSNFRPGLVFTCEEQHGGVGMVRNQILKCIRYAIHGGAAVVIPSMAKRNPGNISDIETSNEVPLEHMFDRKAFIDHLTKACPGMRLYHRVEDFPFYNQRAGEPLSLRGDQFEPDHPRTGLQQPQKWRRFFDTWLEQQQVMISSKAPVHVKIEQTYIEYPVHHDSTAFAAEFGKILSFRRDTQALAARVLYQLKQQFSLPIDPRKAINPDAFYGAHLRLERDAVWAWDPEHWRFSRMQDQFEQQFQNIMRTNLRIVYVASGNQTVVDLFAQYLDKRIAEESKVAPDGSLAPRNVTVVTKYDLLTGHDRDRLEAMGFDQQGLVDFLIMFKASAFMGVAHSSFPWTVALRRHELSQYPEYANLGSDILQDEYSTIMGTRADYPYVDPFEFGLWPEIRPTPNAIAQWTHGVVDYVRSVPARPADERAPARYIAVQ</sequence>